<dbReference type="PROSITE" id="PS50088">
    <property type="entry name" value="ANK_REPEAT"/>
    <property type="match status" value="2"/>
</dbReference>
<feature type="repeat" description="ANK" evidence="3">
    <location>
        <begin position="195"/>
        <end position="215"/>
    </location>
</feature>
<dbReference type="InterPro" id="IPR002110">
    <property type="entry name" value="Ankyrin_rpt"/>
</dbReference>
<gene>
    <name evidence="4" type="ORF">H310_13223</name>
</gene>
<sequence>MFVETRIPVQVSPTAAMVLLSKLTLPDADKNSKASKTPITQLTSSQCIQWLNPRRQAHGLPTYSSNKPPPVEQLRSEIIDAVQNGTYSHTTIRAYDDDEANHPKPLGARWSRNMPVTRQHLAANQSIPYTDLWTAAFHGRVAEVQYYVRHGLHPDTAEFGYPNQTPLHYAAAGGSAAMVTYLLAMHCSLVAVDANGNTPVHLAARWGRREVIKVMKMETNDGSWTIQNKAGQTPDAIARAHGHEERVGVL</sequence>
<evidence type="ECO:0000256" key="1">
    <source>
        <dbReference type="ARBA" id="ARBA00022737"/>
    </source>
</evidence>
<dbReference type="PROSITE" id="PS50297">
    <property type="entry name" value="ANK_REP_REGION"/>
    <property type="match status" value="1"/>
</dbReference>
<organism evidence="4">
    <name type="scientific">Aphanomyces invadans</name>
    <dbReference type="NCBI Taxonomy" id="157072"/>
    <lineage>
        <taxon>Eukaryota</taxon>
        <taxon>Sar</taxon>
        <taxon>Stramenopiles</taxon>
        <taxon>Oomycota</taxon>
        <taxon>Saprolegniomycetes</taxon>
        <taxon>Saprolegniales</taxon>
        <taxon>Verrucalvaceae</taxon>
        <taxon>Aphanomyces</taxon>
    </lineage>
</organism>
<feature type="repeat" description="ANK" evidence="3">
    <location>
        <begin position="162"/>
        <end position="194"/>
    </location>
</feature>
<dbReference type="AlphaFoldDB" id="A0A024TEG5"/>
<dbReference type="PANTHER" id="PTHR24201">
    <property type="entry name" value="ANK_REP_REGION DOMAIN-CONTAINING PROTEIN"/>
    <property type="match status" value="1"/>
</dbReference>
<accession>A0A024TEG5</accession>
<name>A0A024TEG5_9STRA</name>
<dbReference type="SMART" id="SM00248">
    <property type="entry name" value="ANK"/>
    <property type="match status" value="2"/>
</dbReference>
<dbReference type="VEuPathDB" id="FungiDB:H310_13223"/>
<dbReference type="SUPFAM" id="SSF48403">
    <property type="entry name" value="Ankyrin repeat"/>
    <property type="match status" value="1"/>
</dbReference>
<reference evidence="4" key="1">
    <citation type="submission" date="2013-12" db="EMBL/GenBank/DDBJ databases">
        <title>The Genome Sequence of Aphanomyces invadans NJM9701.</title>
        <authorList>
            <consortium name="The Broad Institute Genomics Platform"/>
            <person name="Russ C."/>
            <person name="Tyler B."/>
            <person name="van West P."/>
            <person name="Dieguez-Uribeondo J."/>
            <person name="Young S.K."/>
            <person name="Zeng Q."/>
            <person name="Gargeya S."/>
            <person name="Fitzgerald M."/>
            <person name="Abouelleil A."/>
            <person name="Alvarado L."/>
            <person name="Chapman S.B."/>
            <person name="Gainer-Dewar J."/>
            <person name="Goldberg J."/>
            <person name="Griggs A."/>
            <person name="Gujja S."/>
            <person name="Hansen M."/>
            <person name="Howarth C."/>
            <person name="Imamovic A."/>
            <person name="Ireland A."/>
            <person name="Larimer J."/>
            <person name="McCowan C."/>
            <person name="Murphy C."/>
            <person name="Pearson M."/>
            <person name="Poon T.W."/>
            <person name="Priest M."/>
            <person name="Roberts A."/>
            <person name="Saif S."/>
            <person name="Shea T."/>
            <person name="Sykes S."/>
            <person name="Wortman J."/>
            <person name="Nusbaum C."/>
            <person name="Birren B."/>
        </authorList>
    </citation>
    <scope>NUCLEOTIDE SEQUENCE [LARGE SCALE GENOMIC DNA]</scope>
    <source>
        <strain evidence="4">NJM9701</strain>
    </source>
</reference>
<dbReference type="Pfam" id="PF12796">
    <property type="entry name" value="Ank_2"/>
    <property type="match status" value="1"/>
</dbReference>
<dbReference type="PANTHER" id="PTHR24201:SF16">
    <property type="entry name" value="ANKYRIN-1-LIKE-RELATED"/>
    <property type="match status" value="1"/>
</dbReference>
<dbReference type="RefSeq" id="XP_008878867.1">
    <property type="nucleotide sequence ID" value="XM_008880645.1"/>
</dbReference>
<dbReference type="OrthoDB" id="194358at2759"/>
<dbReference type="InterPro" id="IPR050776">
    <property type="entry name" value="Ank_Repeat/CDKN_Inhibitor"/>
</dbReference>
<evidence type="ECO:0000256" key="2">
    <source>
        <dbReference type="ARBA" id="ARBA00023043"/>
    </source>
</evidence>
<protein>
    <submittedName>
        <fullName evidence="4">Uncharacterized protein</fullName>
    </submittedName>
</protein>
<proteinExistence type="predicted"/>
<keyword evidence="1" id="KW-0677">Repeat</keyword>
<dbReference type="GO" id="GO:0005634">
    <property type="term" value="C:nucleus"/>
    <property type="evidence" value="ECO:0007669"/>
    <property type="project" value="TreeGrafter"/>
</dbReference>
<keyword evidence="2 3" id="KW-0040">ANK repeat</keyword>
<evidence type="ECO:0000256" key="3">
    <source>
        <dbReference type="PROSITE-ProRule" id="PRU00023"/>
    </source>
</evidence>
<dbReference type="GeneID" id="20090273"/>
<dbReference type="STRING" id="157072.A0A024TEG5"/>
<dbReference type="EMBL" id="KI913999">
    <property type="protein sequence ID" value="ETV92560.1"/>
    <property type="molecule type" value="Genomic_DNA"/>
</dbReference>
<dbReference type="InterPro" id="IPR036770">
    <property type="entry name" value="Ankyrin_rpt-contain_sf"/>
</dbReference>
<evidence type="ECO:0000313" key="4">
    <source>
        <dbReference type="EMBL" id="ETV92560.1"/>
    </source>
</evidence>
<dbReference type="Gene3D" id="1.25.40.20">
    <property type="entry name" value="Ankyrin repeat-containing domain"/>
    <property type="match status" value="1"/>
</dbReference>